<dbReference type="EMBL" id="JARIHO010000086">
    <property type="protein sequence ID" value="KAJ7307936.1"/>
    <property type="molecule type" value="Genomic_DNA"/>
</dbReference>
<feature type="domain" description="F-box" evidence="1">
    <location>
        <begin position="44"/>
        <end position="94"/>
    </location>
</feature>
<evidence type="ECO:0000313" key="2">
    <source>
        <dbReference type="EMBL" id="KAJ7307936.1"/>
    </source>
</evidence>
<name>A0AAD7EAU4_9AGAR</name>
<accession>A0AAD7EAU4</accession>
<dbReference type="Pfam" id="PF12937">
    <property type="entry name" value="F-box-like"/>
    <property type="match status" value="1"/>
</dbReference>
<organism evidence="2 3">
    <name type="scientific">Mycena albidolilacea</name>
    <dbReference type="NCBI Taxonomy" id="1033008"/>
    <lineage>
        <taxon>Eukaryota</taxon>
        <taxon>Fungi</taxon>
        <taxon>Dikarya</taxon>
        <taxon>Basidiomycota</taxon>
        <taxon>Agaricomycotina</taxon>
        <taxon>Agaricomycetes</taxon>
        <taxon>Agaricomycetidae</taxon>
        <taxon>Agaricales</taxon>
        <taxon>Marasmiineae</taxon>
        <taxon>Mycenaceae</taxon>
        <taxon>Mycena</taxon>
    </lineage>
</organism>
<proteinExistence type="predicted"/>
<comment type="caution">
    <text evidence="2">The sequence shown here is derived from an EMBL/GenBank/DDBJ whole genome shotgun (WGS) entry which is preliminary data.</text>
</comment>
<dbReference type="Gene3D" id="3.80.10.10">
    <property type="entry name" value="Ribonuclease Inhibitor"/>
    <property type="match status" value="1"/>
</dbReference>
<gene>
    <name evidence="2" type="ORF">DFH08DRAFT_944493</name>
</gene>
<dbReference type="InterPro" id="IPR032675">
    <property type="entry name" value="LRR_dom_sf"/>
</dbReference>
<sequence length="424" mass="47429">MSVEAEPQIPTTTLLEEIQRQIAWHYGHIAILKAEANSHSPVFTLPSEIISKILTSYAFGSGSFDSGWMRSMFVCRRWYDIALSEQQLWGNIDISSPTKLRSLEIILARSGLAPLRVKITSLSVNISPSPLLRHSERLRQLDLSGAPQSVAYFANTLPSYEFPVLQALRLALNYDHGVVPDPSLPDAMFDGRAPRLKSLDLQYVDANWDLIRGVTMLSLTPEYGHTAHSMRTAWFHIYARKAASLQARLLGTRWFRRRGFTLHDNYISSQQPPASRFHDHDSGNSVRRAHYAPRLPRRSSVTPLPAWKDALALLPALEVIYMFADPTAVRFLTVLAQLAGKKVPKNGYPTHLRHIHVSATASDGGSATVRLVFEALQALLSPLHGRGTPLAILEIRDLDARLDVDEESWNLLSHLAGTLIRNNM</sequence>
<evidence type="ECO:0000259" key="1">
    <source>
        <dbReference type="Pfam" id="PF12937"/>
    </source>
</evidence>
<dbReference type="AlphaFoldDB" id="A0AAD7EAU4"/>
<reference evidence="2" key="1">
    <citation type="submission" date="2023-03" db="EMBL/GenBank/DDBJ databases">
        <title>Massive genome expansion in bonnet fungi (Mycena s.s.) driven by repeated elements and novel gene families across ecological guilds.</title>
        <authorList>
            <consortium name="Lawrence Berkeley National Laboratory"/>
            <person name="Harder C.B."/>
            <person name="Miyauchi S."/>
            <person name="Viragh M."/>
            <person name="Kuo A."/>
            <person name="Thoen E."/>
            <person name="Andreopoulos B."/>
            <person name="Lu D."/>
            <person name="Skrede I."/>
            <person name="Drula E."/>
            <person name="Henrissat B."/>
            <person name="Morin E."/>
            <person name="Kohler A."/>
            <person name="Barry K."/>
            <person name="LaButti K."/>
            <person name="Morin E."/>
            <person name="Salamov A."/>
            <person name="Lipzen A."/>
            <person name="Mereny Z."/>
            <person name="Hegedus B."/>
            <person name="Baldrian P."/>
            <person name="Stursova M."/>
            <person name="Weitz H."/>
            <person name="Taylor A."/>
            <person name="Grigoriev I.V."/>
            <person name="Nagy L.G."/>
            <person name="Martin F."/>
            <person name="Kauserud H."/>
        </authorList>
    </citation>
    <scope>NUCLEOTIDE SEQUENCE</scope>
    <source>
        <strain evidence="2">CBHHK002</strain>
    </source>
</reference>
<protein>
    <recommendedName>
        <fullName evidence="1">F-box domain-containing protein</fullName>
    </recommendedName>
</protein>
<dbReference type="InterPro" id="IPR001810">
    <property type="entry name" value="F-box_dom"/>
</dbReference>
<keyword evidence="3" id="KW-1185">Reference proteome</keyword>
<dbReference type="Proteomes" id="UP001218218">
    <property type="component" value="Unassembled WGS sequence"/>
</dbReference>
<evidence type="ECO:0000313" key="3">
    <source>
        <dbReference type="Proteomes" id="UP001218218"/>
    </source>
</evidence>